<dbReference type="PANTHER" id="PTHR11505">
    <property type="entry name" value="L1 TRANSPOSABLE ELEMENT-RELATED"/>
    <property type="match status" value="1"/>
</dbReference>
<protein>
    <recommendedName>
        <fullName evidence="3">L1 transposable element RRM domain-containing protein</fullName>
    </recommendedName>
</protein>
<feature type="region of interest" description="Disordered" evidence="2">
    <location>
        <begin position="1"/>
        <end position="23"/>
    </location>
</feature>
<feature type="compositionally biased region" description="Basic and acidic residues" evidence="2">
    <location>
        <begin position="8"/>
        <end position="19"/>
    </location>
</feature>
<organism evidence="4 5">
    <name type="scientific">Cirrhinus molitorella</name>
    <name type="common">mud carp</name>
    <dbReference type="NCBI Taxonomy" id="172907"/>
    <lineage>
        <taxon>Eukaryota</taxon>
        <taxon>Metazoa</taxon>
        <taxon>Chordata</taxon>
        <taxon>Craniata</taxon>
        <taxon>Vertebrata</taxon>
        <taxon>Euteleostomi</taxon>
        <taxon>Actinopterygii</taxon>
        <taxon>Neopterygii</taxon>
        <taxon>Teleostei</taxon>
        <taxon>Ostariophysi</taxon>
        <taxon>Cypriniformes</taxon>
        <taxon>Cyprinidae</taxon>
        <taxon>Labeoninae</taxon>
        <taxon>Labeonini</taxon>
        <taxon>Cirrhinus</taxon>
    </lineage>
</organism>
<dbReference type="InterPro" id="IPR004244">
    <property type="entry name" value="Transposase_22"/>
</dbReference>
<feature type="domain" description="L1 transposable element RRM" evidence="3">
    <location>
        <begin position="113"/>
        <end position="191"/>
    </location>
</feature>
<dbReference type="Proteomes" id="UP001558613">
    <property type="component" value="Unassembled WGS sequence"/>
</dbReference>
<gene>
    <name evidence="4" type="ORF">QQF64_033765</name>
</gene>
<dbReference type="EMBL" id="JAYMGO010000009">
    <property type="protein sequence ID" value="KAL1268402.1"/>
    <property type="molecule type" value="Genomic_DNA"/>
</dbReference>
<sequence>MSLTQVEGDSREQTSKQGDEVQSVANAATNEVILSAINSLRADFSKQSTEMLDAIKSIQSDLVAHSKRIGETEERISQTEEDVTALQHKVKELEGVASFLRNKVQDLEDRGRRSNLRLVGLPEKAEGSDTCAFLENWLPNLLTDTFDHAPVIERAHRIRQINPNRPTAPRPIVMKFLNYKDKEKSLRAARRA</sequence>
<dbReference type="Gene3D" id="1.20.5.340">
    <property type="match status" value="1"/>
</dbReference>
<evidence type="ECO:0000313" key="5">
    <source>
        <dbReference type="Proteomes" id="UP001558613"/>
    </source>
</evidence>
<comment type="caution">
    <text evidence="4">The sequence shown here is derived from an EMBL/GenBank/DDBJ whole genome shotgun (WGS) entry which is preliminary data.</text>
</comment>
<keyword evidence="1" id="KW-0175">Coiled coil</keyword>
<keyword evidence="5" id="KW-1185">Reference proteome</keyword>
<feature type="coiled-coil region" evidence="1">
    <location>
        <begin position="62"/>
        <end position="110"/>
    </location>
</feature>
<name>A0ABR3MUX3_9TELE</name>
<reference evidence="4 5" key="1">
    <citation type="submission" date="2023-09" db="EMBL/GenBank/DDBJ databases">
        <authorList>
            <person name="Wang M."/>
        </authorList>
    </citation>
    <scope>NUCLEOTIDE SEQUENCE [LARGE SCALE GENOMIC DNA]</scope>
    <source>
        <strain evidence="4">GT-2023</strain>
        <tissue evidence="4">Liver</tissue>
    </source>
</reference>
<dbReference type="Pfam" id="PF02994">
    <property type="entry name" value="Transposase_22"/>
    <property type="match status" value="1"/>
</dbReference>
<evidence type="ECO:0000256" key="1">
    <source>
        <dbReference type="SAM" id="Coils"/>
    </source>
</evidence>
<dbReference type="Gene3D" id="3.30.70.1820">
    <property type="entry name" value="L1 transposable element, RRM domain"/>
    <property type="match status" value="1"/>
</dbReference>
<evidence type="ECO:0000256" key="2">
    <source>
        <dbReference type="SAM" id="MobiDB-lite"/>
    </source>
</evidence>
<proteinExistence type="predicted"/>
<dbReference type="InterPro" id="IPR043636">
    <property type="entry name" value="L1_RRM_dom"/>
</dbReference>
<accession>A0ABR3MUX3</accession>
<evidence type="ECO:0000313" key="4">
    <source>
        <dbReference type="EMBL" id="KAL1268402.1"/>
    </source>
</evidence>
<evidence type="ECO:0000259" key="3">
    <source>
        <dbReference type="Pfam" id="PF02994"/>
    </source>
</evidence>